<feature type="transmembrane region" description="Helical" evidence="1">
    <location>
        <begin position="64"/>
        <end position="83"/>
    </location>
</feature>
<dbReference type="InterPro" id="IPR018643">
    <property type="entry name" value="DUF2069_membrane"/>
</dbReference>
<organism evidence="2">
    <name type="scientific">hydrothermal vent metagenome</name>
    <dbReference type="NCBI Taxonomy" id="652676"/>
    <lineage>
        <taxon>unclassified sequences</taxon>
        <taxon>metagenomes</taxon>
        <taxon>ecological metagenomes</taxon>
    </lineage>
</organism>
<reference evidence="2" key="1">
    <citation type="submission" date="2018-06" db="EMBL/GenBank/DDBJ databases">
        <authorList>
            <person name="Zhirakovskaya E."/>
        </authorList>
    </citation>
    <scope>NUCLEOTIDE SEQUENCE</scope>
</reference>
<proteinExistence type="predicted"/>
<evidence type="ECO:0000313" key="2">
    <source>
        <dbReference type="EMBL" id="VAX11262.1"/>
    </source>
</evidence>
<dbReference type="EMBL" id="UOFY01000066">
    <property type="protein sequence ID" value="VAX11262.1"/>
    <property type="molecule type" value="Genomic_DNA"/>
</dbReference>
<sequence>MNLIKLSRITTLASWFALFALLMLWNTLLAPSAYFPISLVLVVMVGPLLFPLRGLLHGKPYTHAWASFLIMLYFAHGVQEAWVNPDERIYALLEVLFSTIFYTAAITYAKLRGRQLKQHAEGRKTSM</sequence>
<keyword evidence="1" id="KW-1133">Transmembrane helix</keyword>
<keyword evidence="1" id="KW-0472">Membrane</keyword>
<evidence type="ECO:0008006" key="3">
    <source>
        <dbReference type="Google" id="ProtNLM"/>
    </source>
</evidence>
<name>A0A3B1B520_9ZZZZ</name>
<feature type="transmembrane region" description="Helical" evidence="1">
    <location>
        <begin position="34"/>
        <end position="52"/>
    </location>
</feature>
<evidence type="ECO:0000256" key="1">
    <source>
        <dbReference type="SAM" id="Phobius"/>
    </source>
</evidence>
<keyword evidence="1" id="KW-0812">Transmembrane</keyword>
<gene>
    <name evidence="2" type="ORF">MNBD_GAMMA25-1712</name>
</gene>
<feature type="transmembrane region" description="Helical" evidence="1">
    <location>
        <begin position="89"/>
        <end position="109"/>
    </location>
</feature>
<feature type="transmembrane region" description="Helical" evidence="1">
    <location>
        <begin position="12"/>
        <end position="28"/>
    </location>
</feature>
<protein>
    <recommendedName>
        <fullName evidence="3">DUF2069 domain-containing protein</fullName>
    </recommendedName>
</protein>
<dbReference type="AlphaFoldDB" id="A0A3B1B520"/>
<dbReference type="Pfam" id="PF09842">
    <property type="entry name" value="DUF2069"/>
    <property type="match status" value="1"/>
</dbReference>
<accession>A0A3B1B520</accession>